<organism evidence="2">
    <name type="scientific">Papilio xuthus</name>
    <name type="common">Asian swallowtail butterfly</name>
    <dbReference type="NCBI Taxonomy" id="66420"/>
    <lineage>
        <taxon>Eukaryota</taxon>
        <taxon>Metazoa</taxon>
        <taxon>Ecdysozoa</taxon>
        <taxon>Arthropoda</taxon>
        <taxon>Hexapoda</taxon>
        <taxon>Insecta</taxon>
        <taxon>Pterygota</taxon>
        <taxon>Neoptera</taxon>
        <taxon>Endopterygota</taxon>
        <taxon>Lepidoptera</taxon>
        <taxon>Glossata</taxon>
        <taxon>Ditrysia</taxon>
        <taxon>Papilionoidea</taxon>
        <taxon>Papilionidae</taxon>
        <taxon>Papilioninae</taxon>
        <taxon>Papilio</taxon>
    </lineage>
</organism>
<evidence type="ECO:0000256" key="1">
    <source>
        <dbReference type="SAM" id="MobiDB-lite"/>
    </source>
</evidence>
<protein>
    <submittedName>
        <fullName evidence="2">Uncharacterized protein</fullName>
    </submittedName>
</protein>
<reference evidence="2" key="1">
    <citation type="journal article" date="2012" name="BMC Biol.">
        <title>Comprehensive microarray-based analysis for stage-specific larval camouflage pattern-associated genes in the swallowtail butterfly, Papilio xuthus.</title>
        <authorList>
            <person name="Futahashi R."/>
            <person name="Shirataki H."/>
            <person name="Narita T."/>
            <person name="Mita K."/>
            <person name="Fujiwara H."/>
        </authorList>
    </citation>
    <scope>NUCLEOTIDE SEQUENCE</scope>
    <source>
        <tissue evidence="2">Epidermis</tissue>
    </source>
</reference>
<dbReference type="AlphaFoldDB" id="I4DLP8"/>
<proteinExistence type="evidence at transcript level"/>
<sequence length="90" mass="10801">MHKEVHIHVSEESLCSDNESRNKEIKHEFDNKSRKIILTKKPIKKISLEEYRKRLEEKANTSISNTYYRQNTREETTMYGYHDAITKQSN</sequence>
<accession>I4DLP8</accession>
<feature type="compositionally biased region" description="Basic and acidic residues" evidence="1">
    <location>
        <begin position="1"/>
        <end position="11"/>
    </location>
</feature>
<evidence type="ECO:0000313" key="2">
    <source>
        <dbReference type="EMBL" id="BAM18838.1"/>
    </source>
</evidence>
<feature type="region of interest" description="Disordered" evidence="1">
    <location>
        <begin position="1"/>
        <end position="22"/>
    </location>
</feature>
<dbReference type="EMBL" id="AK402216">
    <property type="protein sequence ID" value="BAM18838.1"/>
    <property type="molecule type" value="mRNA"/>
</dbReference>
<name>I4DLP8_PAPXU</name>